<evidence type="ECO:0000313" key="2">
    <source>
        <dbReference type="Proteomes" id="UP001172386"/>
    </source>
</evidence>
<gene>
    <name evidence="1" type="ORF">H2198_001944</name>
</gene>
<evidence type="ECO:0000313" key="1">
    <source>
        <dbReference type="EMBL" id="KAJ9661564.1"/>
    </source>
</evidence>
<proteinExistence type="predicted"/>
<reference evidence="1" key="1">
    <citation type="submission" date="2022-10" db="EMBL/GenBank/DDBJ databases">
        <title>Culturing micro-colonial fungi from biological soil crusts in the Mojave desert and describing Neophaeococcomyces mojavensis, and introducing the new genera and species Taxawa tesnikishii.</title>
        <authorList>
            <person name="Kurbessoian T."/>
            <person name="Stajich J.E."/>
        </authorList>
    </citation>
    <scope>NUCLEOTIDE SEQUENCE</scope>
    <source>
        <strain evidence="1">JES_112</strain>
    </source>
</reference>
<dbReference type="Proteomes" id="UP001172386">
    <property type="component" value="Unassembled WGS sequence"/>
</dbReference>
<comment type="caution">
    <text evidence="1">The sequence shown here is derived from an EMBL/GenBank/DDBJ whole genome shotgun (WGS) entry which is preliminary data.</text>
</comment>
<keyword evidence="2" id="KW-1185">Reference proteome</keyword>
<accession>A0ACC3AGM8</accession>
<sequence length="363" mass="41527">MFPFIPTSGINPVAEFYIPLVWRDKLLFHVSLLLSAHRLERLDPTIPERRTIRLARECMRMLKERVSGPLENGISDETLSAVAGLAAIEHEKGVVRLLHVHMNGLRRILDVRGGLKAIRRTNPTVAMITFCMFLCAQGENFCDIDREDAVERPSWFFRRLLDCQTEDFIAFGDFGVRTDVAELLVNIRIVMRSYPDARNCGTAREYQESLTFLTMTIQKILSTTIPQLDTSADNAINTACCHAVVIHALAQWRGQQPDPSLTISHALHELLKALRVLLLLDSVNVLVLWLLSVAAGSTSFYSQVEYKWCVDQLADITAQMEIRSWDAMRASLRQILWDESQDEVRYQLVWEDVIVRRREDESE</sequence>
<name>A0ACC3AGM8_9EURO</name>
<protein>
    <submittedName>
        <fullName evidence="1">Uncharacterized protein</fullName>
    </submittedName>
</protein>
<dbReference type="EMBL" id="JAPDRQ010000022">
    <property type="protein sequence ID" value="KAJ9661564.1"/>
    <property type="molecule type" value="Genomic_DNA"/>
</dbReference>
<organism evidence="1 2">
    <name type="scientific">Neophaeococcomyces mojaviensis</name>
    <dbReference type="NCBI Taxonomy" id="3383035"/>
    <lineage>
        <taxon>Eukaryota</taxon>
        <taxon>Fungi</taxon>
        <taxon>Dikarya</taxon>
        <taxon>Ascomycota</taxon>
        <taxon>Pezizomycotina</taxon>
        <taxon>Eurotiomycetes</taxon>
        <taxon>Chaetothyriomycetidae</taxon>
        <taxon>Chaetothyriales</taxon>
        <taxon>Chaetothyriales incertae sedis</taxon>
        <taxon>Neophaeococcomyces</taxon>
    </lineage>
</organism>